<protein>
    <submittedName>
        <fullName evidence="2">YhfX family PLP-dependent enzyme</fullName>
    </submittedName>
</protein>
<evidence type="ECO:0000313" key="2">
    <source>
        <dbReference type="EMBL" id="MBF4377438.1"/>
    </source>
</evidence>
<dbReference type="Pfam" id="PF21279">
    <property type="entry name" value="YhfX-like_C"/>
    <property type="match status" value="1"/>
</dbReference>
<reference evidence="2 3" key="1">
    <citation type="journal article" date="2021" name="PeerJ">
        <title>Analysis of 44 Vibrio anguillarum genomes reveals high genetic diversity.</title>
        <authorList>
            <person name="Hansen M.J."/>
            <person name="Dalsgaard I."/>
        </authorList>
    </citation>
    <scope>NUCLEOTIDE SEQUENCE [LARGE SCALE GENOMIC DNA]</scope>
    <source>
        <strain evidence="2 3">040915-1/1B</strain>
    </source>
</reference>
<evidence type="ECO:0000313" key="3">
    <source>
        <dbReference type="Proteomes" id="UP000726136"/>
    </source>
</evidence>
<accession>A0ABR9ZG54</accession>
<dbReference type="EMBL" id="RDPI01001756">
    <property type="protein sequence ID" value="MBF4377438.1"/>
    <property type="molecule type" value="Genomic_DNA"/>
</dbReference>
<dbReference type="InterPro" id="IPR048449">
    <property type="entry name" value="YhfX-like_C"/>
</dbReference>
<evidence type="ECO:0000259" key="1">
    <source>
        <dbReference type="Pfam" id="PF21279"/>
    </source>
</evidence>
<gene>
    <name evidence="2" type="ORF">EAY46_31185</name>
</gene>
<name>A0ABR9ZG54_VIBAN</name>
<sequence>RIPGLHPIGSPVVMAYRTQVFVTRSDVALVQGVSTPNPKLIGLYDALGNEV</sequence>
<organism evidence="2 3">
    <name type="scientific">Vibrio anguillarum</name>
    <name type="common">Listonella anguillarum</name>
    <dbReference type="NCBI Taxonomy" id="55601"/>
    <lineage>
        <taxon>Bacteria</taxon>
        <taxon>Pseudomonadati</taxon>
        <taxon>Pseudomonadota</taxon>
        <taxon>Gammaproteobacteria</taxon>
        <taxon>Vibrionales</taxon>
        <taxon>Vibrionaceae</taxon>
        <taxon>Vibrio</taxon>
    </lineage>
</organism>
<comment type="caution">
    <text evidence="2">The sequence shown here is derived from an EMBL/GenBank/DDBJ whole genome shotgun (WGS) entry which is preliminary data.</text>
</comment>
<feature type="domain" description="YhfX-like C-terminal" evidence="1">
    <location>
        <begin position="6"/>
        <end position="40"/>
    </location>
</feature>
<feature type="non-terminal residue" evidence="2">
    <location>
        <position position="1"/>
    </location>
</feature>
<dbReference type="Gene3D" id="2.40.37.30">
    <property type="match status" value="1"/>
</dbReference>
<proteinExistence type="predicted"/>
<keyword evidence="3" id="KW-1185">Reference proteome</keyword>
<dbReference type="Proteomes" id="UP000726136">
    <property type="component" value="Unassembled WGS sequence"/>
</dbReference>